<name>A0ABS3LCM9_9ENTE</name>
<dbReference type="Gene3D" id="3.40.50.360">
    <property type="match status" value="1"/>
</dbReference>
<feature type="domain" description="NADPH-dependent FMN reductase-like" evidence="1">
    <location>
        <begin position="3"/>
        <end position="123"/>
    </location>
</feature>
<dbReference type="PANTHER" id="PTHR43741">
    <property type="entry name" value="FMN-DEPENDENT NADH-AZOREDUCTASE 1"/>
    <property type="match status" value="1"/>
</dbReference>
<comment type="caution">
    <text evidence="2">The sequence shown here is derived from an EMBL/GenBank/DDBJ whole genome shotgun (WGS) entry which is preliminary data.</text>
</comment>
<dbReference type="RefSeq" id="WP_207674360.1">
    <property type="nucleotide sequence ID" value="NZ_JAFREM010000023.1"/>
</dbReference>
<dbReference type="Pfam" id="PF03358">
    <property type="entry name" value="FMN_red"/>
    <property type="match status" value="1"/>
</dbReference>
<evidence type="ECO:0000313" key="2">
    <source>
        <dbReference type="EMBL" id="MBO1307390.1"/>
    </source>
</evidence>
<accession>A0ABS3LCM9</accession>
<evidence type="ECO:0000259" key="1">
    <source>
        <dbReference type="Pfam" id="PF03358"/>
    </source>
</evidence>
<dbReference type="InterPro" id="IPR005025">
    <property type="entry name" value="FMN_Rdtase-like_dom"/>
</dbReference>
<gene>
    <name evidence="2" type="ORF">JZO70_14530</name>
</gene>
<protein>
    <submittedName>
        <fullName evidence="2">Flavodoxin family protein</fullName>
    </submittedName>
</protein>
<organism evidence="2 3">
    <name type="scientific">Candidatus Enterococcus moelleringii</name>
    <dbReference type="NCBI Taxonomy" id="2815325"/>
    <lineage>
        <taxon>Bacteria</taxon>
        <taxon>Bacillati</taxon>
        <taxon>Bacillota</taxon>
        <taxon>Bacilli</taxon>
        <taxon>Lactobacillales</taxon>
        <taxon>Enterococcaceae</taxon>
        <taxon>Enterococcus</taxon>
    </lineage>
</organism>
<evidence type="ECO:0000313" key="3">
    <source>
        <dbReference type="Proteomes" id="UP000664601"/>
    </source>
</evidence>
<reference evidence="2 3" key="1">
    <citation type="submission" date="2021-03" db="EMBL/GenBank/DDBJ databases">
        <title>Enterococcal diversity collection.</title>
        <authorList>
            <person name="Gilmore M.S."/>
            <person name="Schwartzman J."/>
            <person name="Van Tyne D."/>
            <person name="Martin M."/>
            <person name="Earl A.M."/>
            <person name="Manson A.L."/>
            <person name="Straub T."/>
            <person name="Salamzade R."/>
            <person name="Saavedra J."/>
            <person name="Lebreton F."/>
            <person name="Prichula J."/>
            <person name="Schaufler K."/>
            <person name="Gaca A."/>
            <person name="Sgardioli B."/>
            <person name="Wagenaar J."/>
            <person name="Strong T."/>
        </authorList>
    </citation>
    <scope>NUCLEOTIDE SEQUENCE [LARGE SCALE GENOMIC DNA]</scope>
    <source>
        <strain evidence="2 3">669A</strain>
    </source>
</reference>
<dbReference type="InterPro" id="IPR050104">
    <property type="entry name" value="FMN-dep_NADH:Q_OxRdtase_AzoR1"/>
</dbReference>
<proteinExistence type="predicted"/>
<dbReference type="InterPro" id="IPR029039">
    <property type="entry name" value="Flavoprotein-like_sf"/>
</dbReference>
<dbReference type="PANTHER" id="PTHR43741:SF4">
    <property type="entry name" value="FMN-DEPENDENT NADH:QUINONE OXIDOREDUCTASE"/>
    <property type="match status" value="1"/>
</dbReference>
<dbReference type="EMBL" id="JAFREM010000023">
    <property type="protein sequence ID" value="MBO1307390.1"/>
    <property type="molecule type" value="Genomic_DNA"/>
</dbReference>
<dbReference type="SUPFAM" id="SSF52218">
    <property type="entry name" value="Flavoproteins"/>
    <property type="match status" value="1"/>
</dbReference>
<keyword evidence="3" id="KW-1185">Reference proteome</keyword>
<sequence length="188" mass="21294">MKKILVLVGSGTPRGSTMQLTDAFIAGAQEAGHQVKKVFLGNKQIEGCRGCNFCQRSGSCVIKDDMQKLYPLFEESDVLVFASPLFFWTISARIKAFIERLYATSKDDKFPKKETMLLMTAGDENFWTFEQSVSYYRFVTQAIEWQNIGMCLAGGTKIEDGKHIIKENYLEEAFQLGKNTITRSEQND</sequence>
<dbReference type="Proteomes" id="UP000664601">
    <property type="component" value="Unassembled WGS sequence"/>
</dbReference>